<dbReference type="InterPro" id="IPR000192">
    <property type="entry name" value="Aminotrans_V_dom"/>
</dbReference>
<proteinExistence type="predicted"/>
<dbReference type="PANTHER" id="PTHR43586">
    <property type="entry name" value="CYSTEINE DESULFURASE"/>
    <property type="match status" value="1"/>
</dbReference>
<dbReference type="SUPFAM" id="SSF53383">
    <property type="entry name" value="PLP-dependent transferases"/>
    <property type="match status" value="1"/>
</dbReference>
<dbReference type="Gene3D" id="3.40.640.10">
    <property type="entry name" value="Type I PLP-dependent aspartate aminotransferase-like (Major domain)"/>
    <property type="match status" value="1"/>
</dbReference>
<dbReference type="InterPro" id="IPR011340">
    <property type="entry name" value="Cys_dSase-rel"/>
</dbReference>
<sequence length="401" mass="41828">MAFEIETVRAAYPALAEGFRHFDAAAGSLVARPVADAAHTVLTGAVANRSTAFAPGRRAVEIVDAARAAVADLVGGEPGGVVFGNSATSLTYLVARTLARSWQPGDEVVVSRLDHDANIRPWVQVAADAGAVVRWAEFDPKTGELPVAQYADLITERTRVVAVTAASNAIGTRPDVAAIAALAHAVGAACYVDGVHSTPHQPVDVGSLGADFYVTSAYKWSGPHLAACVASPARWSGLQPQKLRPSSDDVPERFEFGTPSFASLAAVTAAVEHLAGLDGTATGDRRARLTASMTAAEAYEQGLFAELVQGLSAIDGVWLCPAPEDRCPTVAFRIEGQHPAETSAALGAEGICAFSGDYYAYEYFTAMGLRDSGGAVRTSIYHYNSAEDVAVLLAAVRRLAG</sequence>
<dbReference type="Pfam" id="PF00266">
    <property type="entry name" value="Aminotran_5"/>
    <property type="match status" value="1"/>
</dbReference>
<dbReference type="EMBL" id="JACHMN010000003">
    <property type="protein sequence ID" value="MBB5873921.1"/>
    <property type="molecule type" value="Genomic_DNA"/>
</dbReference>
<gene>
    <name evidence="2" type="ORF">F4553_007355</name>
</gene>
<dbReference type="PANTHER" id="PTHR43586:SF21">
    <property type="entry name" value="PYRIDOXAL PHOSPHATE (PLP)-DEPENDENT ASPARTATE AMINOTRANSFERASE SUPERFAMILY"/>
    <property type="match status" value="1"/>
</dbReference>
<evidence type="ECO:0000313" key="3">
    <source>
        <dbReference type="Proteomes" id="UP000587527"/>
    </source>
</evidence>
<dbReference type="RefSeq" id="WP_184845608.1">
    <property type="nucleotide sequence ID" value="NZ_JACHMN010000003.1"/>
</dbReference>
<dbReference type="InterPro" id="IPR015424">
    <property type="entry name" value="PyrdxlP-dep_Trfase"/>
</dbReference>
<accession>A0A841C529</accession>
<reference evidence="2 3" key="1">
    <citation type="submission" date="2020-08" db="EMBL/GenBank/DDBJ databases">
        <title>Sequencing the genomes of 1000 actinobacteria strains.</title>
        <authorList>
            <person name="Klenk H.-P."/>
        </authorList>
    </citation>
    <scope>NUCLEOTIDE SEQUENCE [LARGE SCALE GENOMIC DNA]</scope>
    <source>
        <strain evidence="2 3">DSM 45362</strain>
    </source>
</reference>
<protein>
    <submittedName>
        <fullName evidence="2">Cysteine desulfurase family protein (TIGR01976 family)</fullName>
    </submittedName>
</protein>
<evidence type="ECO:0000313" key="2">
    <source>
        <dbReference type="EMBL" id="MBB5873921.1"/>
    </source>
</evidence>
<comment type="caution">
    <text evidence="2">The sequence shown here is derived from an EMBL/GenBank/DDBJ whole genome shotgun (WGS) entry which is preliminary data.</text>
</comment>
<feature type="domain" description="Aminotransferase class V" evidence="1">
    <location>
        <begin position="22"/>
        <end position="391"/>
    </location>
</feature>
<dbReference type="NCBIfam" id="TIGR01976">
    <property type="entry name" value="am_tr_V_VC1184"/>
    <property type="match status" value="1"/>
</dbReference>
<evidence type="ECO:0000259" key="1">
    <source>
        <dbReference type="Pfam" id="PF00266"/>
    </source>
</evidence>
<name>A0A841C529_9ACTN</name>
<dbReference type="InterPro" id="IPR015421">
    <property type="entry name" value="PyrdxlP-dep_Trfase_major"/>
</dbReference>
<keyword evidence="3" id="KW-1185">Reference proteome</keyword>
<organism evidence="2 3">
    <name type="scientific">Allocatelliglobosispora scoriae</name>
    <dbReference type="NCBI Taxonomy" id="643052"/>
    <lineage>
        <taxon>Bacteria</taxon>
        <taxon>Bacillati</taxon>
        <taxon>Actinomycetota</taxon>
        <taxon>Actinomycetes</taxon>
        <taxon>Micromonosporales</taxon>
        <taxon>Micromonosporaceae</taxon>
        <taxon>Allocatelliglobosispora</taxon>
    </lineage>
</organism>
<dbReference type="AlphaFoldDB" id="A0A841C529"/>
<dbReference type="Proteomes" id="UP000587527">
    <property type="component" value="Unassembled WGS sequence"/>
</dbReference>
<dbReference type="InterPro" id="IPR015422">
    <property type="entry name" value="PyrdxlP-dep_Trfase_small"/>
</dbReference>
<dbReference type="Gene3D" id="3.90.1150.10">
    <property type="entry name" value="Aspartate Aminotransferase, domain 1"/>
    <property type="match status" value="1"/>
</dbReference>